<dbReference type="GO" id="GO:0046872">
    <property type="term" value="F:metal ion binding"/>
    <property type="evidence" value="ECO:0007669"/>
    <property type="project" value="UniProtKB-KW"/>
</dbReference>
<feature type="binding site" evidence="2">
    <location>
        <position position="174"/>
    </location>
    <ligand>
        <name>Cu cation</name>
        <dbReference type="ChEBI" id="CHEBI:23378"/>
    </ligand>
</feature>
<dbReference type="InterPro" id="IPR036249">
    <property type="entry name" value="Thioredoxin-like_sf"/>
</dbReference>
<dbReference type="PANTHER" id="PTHR12151:SF25">
    <property type="entry name" value="LINALOOL DEHYDRATASE_ISOMERASE DOMAIN-CONTAINING PROTEIN"/>
    <property type="match status" value="1"/>
</dbReference>
<dbReference type="Pfam" id="PF02630">
    <property type="entry name" value="SCO1-SenC"/>
    <property type="match status" value="1"/>
</dbReference>
<proteinExistence type="inferred from homology"/>
<dbReference type="Proteomes" id="UP000236220">
    <property type="component" value="Unassembled WGS sequence"/>
</dbReference>
<evidence type="ECO:0000256" key="3">
    <source>
        <dbReference type="PIRSR" id="PIRSR603782-2"/>
    </source>
</evidence>
<dbReference type="CDD" id="cd02968">
    <property type="entry name" value="SCO"/>
    <property type="match status" value="1"/>
</dbReference>
<comment type="caution">
    <text evidence="4">The sequence shown here is derived from an EMBL/GenBank/DDBJ whole genome shotgun (WGS) entry which is preliminary data.</text>
</comment>
<feature type="disulfide bond" description="Redox-active" evidence="3">
    <location>
        <begin position="80"/>
        <end position="84"/>
    </location>
</feature>
<sequence length="212" mass="22658">MSKRPLAVILVLAFAVAGLFAGLKVFHAPSAPQVQTRAVQLFPQPRAIPQFSLQRGDGSALTPETLRGHWTLVFIGFTHCPDVCPTTLAQLSVAQKQWRTLPEASRPRLLFVSVDPGRDTPQIAETYAHGFNPDTLAATADPKALEAFAHSLSMVFMRSAPEAGAPANAYSVDHSAAIVVLDPQVRMAGTITPPFDPRAIAADMTALSQTPP</sequence>
<evidence type="ECO:0008006" key="6">
    <source>
        <dbReference type="Google" id="ProtNLM"/>
    </source>
</evidence>
<protein>
    <recommendedName>
        <fullName evidence="6">SCO1/SenC</fullName>
    </recommendedName>
</protein>
<evidence type="ECO:0000313" key="4">
    <source>
        <dbReference type="EMBL" id="PNS08005.1"/>
    </source>
</evidence>
<dbReference type="OrthoDB" id="9790194at2"/>
<reference evidence="4 5" key="1">
    <citation type="submission" date="2017-08" db="EMBL/GenBank/DDBJ databases">
        <title>Lysobacter sylvestris genome.</title>
        <authorList>
            <person name="Zhang D.-C."/>
            <person name="Albuquerque L."/>
            <person name="Franca L."/>
            <person name="Froufe H.J.C."/>
            <person name="Barroso C."/>
            <person name="Egas C."/>
            <person name="Da Costa M."/>
            <person name="Margesin R."/>
        </authorList>
    </citation>
    <scope>NUCLEOTIDE SEQUENCE [LARGE SCALE GENOMIC DNA]</scope>
    <source>
        <strain evidence="4 5">AM20-91</strain>
    </source>
</reference>
<comment type="similarity">
    <text evidence="1">Belongs to the SCO1/2 family.</text>
</comment>
<feature type="binding site" evidence="2">
    <location>
        <position position="84"/>
    </location>
    <ligand>
        <name>Cu cation</name>
        <dbReference type="ChEBI" id="CHEBI:23378"/>
    </ligand>
</feature>
<feature type="binding site" evidence="2">
    <location>
        <position position="80"/>
    </location>
    <ligand>
        <name>Cu cation</name>
        <dbReference type="ChEBI" id="CHEBI:23378"/>
    </ligand>
</feature>
<dbReference type="AlphaFoldDB" id="A0A2K1PYX9"/>
<organism evidence="4 5">
    <name type="scientific">Solilutibacter silvestris</name>
    <dbReference type="NCBI Taxonomy" id="1645665"/>
    <lineage>
        <taxon>Bacteria</taxon>
        <taxon>Pseudomonadati</taxon>
        <taxon>Pseudomonadota</taxon>
        <taxon>Gammaproteobacteria</taxon>
        <taxon>Lysobacterales</taxon>
        <taxon>Lysobacteraceae</taxon>
        <taxon>Solilutibacter</taxon>
    </lineage>
</organism>
<dbReference type="PANTHER" id="PTHR12151">
    <property type="entry name" value="ELECTRON TRANSPORT PROTIN SCO1/SENC FAMILY MEMBER"/>
    <property type="match status" value="1"/>
</dbReference>
<keyword evidence="2" id="KW-0186">Copper</keyword>
<dbReference type="Gene3D" id="3.40.30.10">
    <property type="entry name" value="Glutaredoxin"/>
    <property type="match status" value="1"/>
</dbReference>
<name>A0A2K1PYX9_9GAMM</name>
<dbReference type="EMBL" id="NPZB01000002">
    <property type="protein sequence ID" value="PNS08005.1"/>
    <property type="molecule type" value="Genomic_DNA"/>
</dbReference>
<dbReference type="SUPFAM" id="SSF52833">
    <property type="entry name" value="Thioredoxin-like"/>
    <property type="match status" value="1"/>
</dbReference>
<keyword evidence="2" id="KW-0479">Metal-binding</keyword>
<evidence type="ECO:0000256" key="2">
    <source>
        <dbReference type="PIRSR" id="PIRSR603782-1"/>
    </source>
</evidence>
<accession>A0A2K1PYX9</accession>
<dbReference type="InterPro" id="IPR003782">
    <property type="entry name" value="SCO1/SenC"/>
</dbReference>
<gene>
    <name evidence="4" type="ORF">Lysil_2181</name>
</gene>
<evidence type="ECO:0000256" key="1">
    <source>
        <dbReference type="ARBA" id="ARBA00010996"/>
    </source>
</evidence>
<dbReference type="RefSeq" id="WP_103075642.1">
    <property type="nucleotide sequence ID" value="NZ_NPZB01000002.1"/>
</dbReference>
<evidence type="ECO:0000313" key="5">
    <source>
        <dbReference type="Proteomes" id="UP000236220"/>
    </source>
</evidence>
<keyword evidence="3" id="KW-1015">Disulfide bond</keyword>
<keyword evidence="5" id="KW-1185">Reference proteome</keyword>